<dbReference type="OrthoDB" id="2251794at2759"/>
<evidence type="ECO:0000256" key="1">
    <source>
        <dbReference type="SAM" id="SignalP"/>
    </source>
</evidence>
<gene>
    <name evidence="2" type="ORF">M422DRAFT_262047</name>
</gene>
<reference evidence="2 3" key="1">
    <citation type="submission" date="2014-06" db="EMBL/GenBank/DDBJ databases">
        <title>Evolutionary Origins and Diversification of the Mycorrhizal Mutualists.</title>
        <authorList>
            <consortium name="DOE Joint Genome Institute"/>
            <consortium name="Mycorrhizal Genomics Consortium"/>
            <person name="Kohler A."/>
            <person name="Kuo A."/>
            <person name="Nagy L.G."/>
            <person name="Floudas D."/>
            <person name="Copeland A."/>
            <person name="Barry K.W."/>
            <person name="Cichocki N."/>
            <person name="Veneault-Fourrey C."/>
            <person name="LaButti K."/>
            <person name="Lindquist E.A."/>
            <person name="Lipzen A."/>
            <person name="Lundell T."/>
            <person name="Morin E."/>
            <person name="Murat C."/>
            <person name="Riley R."/>
            <person name="Ohm R."/>
            <person name="Sun H."/>
            <person name="Tunlid A."/>
            <person name="Henrissat B."/>
            <person name="Grigoriev I.V."/>
            <person name="Hibbett D.S."/>
            <person name="Martin F."/>
        </authorList>
    </citation>
    <scope>NUCLEOTIDE SEQUENCE [LARGE SCALE GENOMIC DNA]</scope>
    <source>
        <strain evidence="2 3">SS14</strain>
    </source>
</reference>
<dbReference type="Gene3D" id="3.20.20.80">
    <property type="entry name" value="Glycosidases"/>
    <property type="match status" value="1"/>
</dbReference>
<dbReference type="PANTHER" id="PTHR23208:SF36">
    <property type="entry name" value="LYSOZYME-RELATED"/>
    <property type="match status" value="1"/>
</dbReference>
<feature type="chain" id="PRO_5002203936" evidence="1">
    <location>
        <begin position="22"/>
        <end position="242"/>
    </location>
</feature>
<dbReference type="SUPFAM" id="SSF51445">
    <property type="entry name" value="(Trans)glycosidases"/>
    <property type="match status" value="1"/>
</dbReference>
<sequence>MFRSLLVLPTLFVSSLALIFAVESDTLASTAASATLVSTAAYTMAKSQNFTRAVIRVYGPGCSVGGEVDPNFLSSYNNARAAGFSDIDIYWYPCNGSSNNCKSYATQLSEISAILSAHSIKIGTLWITINRNIVGCLNWDYGPTGNIAQAQQLIAAVKATGFKFGISCDSLIWTSIFDSAFSPGDFILDNAAPLWFRSISQMPTITLGIPFGGWTTAVGQHYSDFDTALDGGLQIGLSVFTH</sequence>
<dbReference type="GO" id="GO:0007165">
    <property type="term" value="P:signal transduction"/>
    <property type="evidence" value="ECO:0007669"/>
    <property type="project" value="TreeGrafter"/>
</dbReference>
<proteinExistence type="predicted"/>
<dbReference type="AlphaFoldDB" id="A0A0C9TYV4"/>
<evidence type="ECO:0000313" key="3">
    <source>
        <dbReference type="Proteomes" id="UP000054279"/>
    </source>
</evidence>
<dbReference type="HOGENOM" id="CLU_073372_2_0_1"/>
<keyword evidence="3" id="KW-1185">Reference proteome</keyword>
<feature type="signal peptide" evidence="1">
    <location>
        <begin position="1"/>
        <end position="21"/>
    </location>
</feature>
<accession>A0A0C9TYV4</accession>
<dbReference type="GO" id="GO:0016787">
    <property type="term" value="F:hydrolase activity"/>
    <property type="evidence" value="ECO:0007669"/>
    <property type="project" value="UniProtKB-KW"/>
</dbReference>
<name>A0A0C9TYV4_SPHS4</name>
<organism evidence="2 3">
    <name type="scientific">Sphaerobolus stellatus (strain SS14)</name>
    <dbReference type="NCBI Taxonomy" id="990650"/>
    <lineage>
        <taxon>Eukaryota</taxon>
        <taxon>Fungi</taxon>
        <taxon>Dikarya</taxon>
        <taxon>Basidiomycota</taxon>
        <taxon>Agaricomycotina</taxon>
        <taxon>Agaricomycetes</taxon>
        <taxon>Phallomycetidae</taxon>
        <taxon>Geastrales</taxon>
        <taxon>Sphaerobolaceae</taxon>
        <taxon>Sphaerobolus</taxon>
    </lineage>
</organism>
<protein>
    <submittedName>
        <fullName evidence="2">Glycoside hydrolase family 25 protein</fullName>
    </submittedName>
</protein>
<dbReference type="PANTHER" id="PTHR23208">
    <property type="entry name" value="LYSOZYME PROTEIN"/>
    <property type="match status" value="1"/>
</dbReference>
<keyword evidence="1" id="KW-0732">Signal</keyword>
<dbReference type="InterPro" id="IPR051595">
    <property type="entry name" value="GH25_Enzymes"/>
</dbReference>
<dbReference type="EMBL" id="KN837186">
    <property type="protein sequence ID" value="KIJ35648.1"/>
    <property type="molecule type" value="Genomic_DNA"/>
</dbReference>
<keyword evidence="2" id="KW-0378">Hydrolase</keyword>
<evidence type="ECO:0000313" key="2">
    <source>
        <dbReference type="EMBL" id="KIJ35648.1"/>
    </source>
</evidence>
<dbReference type="Proteomes" id="UP000054279">
    <property type="component" value="Unassembled WGS sequence"/>
</dbReference>
<dbReference type="InterPro" id="IPR017853">
    <property type="entry name" value="GH"/>
</dbReference>